<evidence type="ECO:0000313" key="14">
    <source>
        <dbReference type="Proteomes" id="UP000788993"/>
    </source>
</evidence>
<evidence type="ECO:0000256" key="5">
    <source>
        <dbReference type="ARBA" id="ARBA00022490"/>
    </source>
</evidence>
<dbReference type="GO" id="GO:0061709">
    <property type="term" value="P:reticulophagy"/>
    <property type="evidence" value="ECO:0007669"/>
    <property type="project" value="TreeGrafter"/>
</dbReference>
<keyword evidence="14" id="KW-1185">Reference proteome</keyword>
<evidence type="ECO:0000256" key="11">
    <source>
        <dbReference type="SAM" id="MobiDB-lite"/>
    </source>
</evidence>
<dbReference type="Proteomes" id="UP000788993">
    <property type="component" value="Unassembled WGS sequence"/>
</dbReference>
<keyword evidence="7" id="KW-0472">Membrane</keyword>
<comment type="similarity">
    <text evidence="3">Belongs to the sorting nexin family.</text>
</comment>
<dbReference type="SUPFAM" id="SSF64268">
    <property type="entry name" value="PX domain"/>
    <property type="match status" value="1"/>
</dbReference>
<dbReference type="InterPro" id="IPR027267">
    <property type="entry name" value="AH/BAR_dom_sf"/>
</dbReference>
<proteinExistence type="inferred from homology"/>
<feature type="region of interest" description="Disordered" evidence="11">
    <location>
        <begin position="1"/>
        <end position="70"/>
    </location>
</feature>
<evidence type="ECO:0000256" key="8">
    <source>
        <dbReference type="ARBA" id="ARBA00040748"/>
    </source>
</evidence>
<name>A0A9P8PCI8_9ASCO</name>
<evidence type="ECO:0000256" key="1">
    <source>
        <dbReference type="ARBA" id="ARBA00004184"/>
    </source>
</evidence>
<comment type="subcellular location">
    <subcellularLocation>
        <location evidence="2">Cytoplasm</location>
    </subcellularLocation>
    <subcellularLocation>
        <location evidence="1">Endomembrane system</location>
        <topology evidence="1">Peripheral membrane protein</topology>
    </subcellularLocation>
</comment>
<dbReference type="GO" id="GO:0034727">
    <property type="term" value="P:piecemeal microautophagy of the nucleus"/>
    <property type="evidence" value="ECO:0007669"/>
    <property type="project" value="TreeGrafter"/>
</dbReference>
<comment type="caution">
    <text evidence="13">The sequence shown here is derived from an EMBL/GenBank/DDBJ whole genome shotgun (WGS) entry which is preliminary data.</text>
</comment>
<dbReference type="InterPro" id="IPR036871">
    <property type="entry name" value="PX_dom_sf"/>
</dbReference>
<evidence type="ECO:0000256" key="10">
    <source>
        <dbReference type="SAM" id="Coils"/>
    </source>
</evidence>
<evidence type="ECO:0000256" key="4">
    <source>
        <dbReference type="ARBA" id="ARBA00022448"/>
    </source>
</evidence>
<dbReference type="EMBL" id="JAEUBD010000983">
    <property type="protein sequence ID" value="KAH3669758.1"/>
    <property type="molecule type" value="Genomic_DNA"/>
</dbReference>
<evidence type="ECO:0000313" key="13">
    <source>
        <dbReference type="EMBL" id="KAH3669758.1"/>
    </source>
</evidence>
<sequence length="563" mass="64938">MSDQFTSVQWDRDDPANGSSPGQLFPTVDEEPSRAVTPLQTDNAQQGNEDAEDSGSGLLVGSSLPHPETLDLVNGQESVVAHDTKDKNETSQDYYIETRVSSPTTEYDGQNPYTSYLIEVRTNCASFKQKEYKLRRRYSDFSFLYDCLANDFPTLVIPPLPNKQRLEYIKGGRFTEEFTAKRAVSLHTFLTRVCKHPSLKKCQVFHVFLEDSDYWHTYKSNLKISSGSIDPSNSASQNIETVTDYIMNSFKKPSYESKHKQEFQEIQEKSTRLQDNLVKIDQIYSKVLTRQQDISDDFARFSQEFSKLNILFSNDFDGKSSNDSVDIPTKQIAEQFSRFSTNLQKISERSYYLNHDIEYNYLTSLRDLEHYITQLKTLVKLKEAKALDYEMLTNYLEKAKQEKEYLMSGGSVTSSTEGAITFLARKLESMTGIGSHAHGNLTNERIEKLQSRIEVLEKERKNAFEVFEKFETDILEEYQLFEKIKTEEINESLRLLSDSYLQYYTDLLHDWQNLQLGQTDPKTCAEFANKMSEDDEFFSHNDVVKNNEILGETLKKLNESTTS</sequence>
<evidence type="ECO:0000256" key="7">
    <source>
        <dbReference type="ARBA" id="ARBA00023136"/>
    </source>
</evidence>
<dbReference type="AlphaFoldDB" id="A0A9P8PCI8"/>
<keyword evidence="10" id="KW-0175">Coiled coil</keyword>
<keyword evidence="6" id="KW-0446">Lipid-binding</keyword>
<dbReference type="SMART" id="SM00312">
    <property type="entry name" value="PX"/>
    <property type="match status" value="1"/>
</dbReference>
<dbReference type="PROSITE" id="PS50195">
    <property type="entry name" value="PX"/>
    <property type="match status" value="1"/>
</dbReference>
<keyword evidence="5" id="KW-0963">Cytoplasm</keyword>
<dbReference type="CDD" id="cd06863">
    <property type="entry name" value="PX_Atg24p"/>
    <property type="match status" value="1"/>
</dbReference>
<evidence type="ECO:0000256" key="2">
    <source>
        <dbReference type="ARBA" id="ARBA00004496"/>
    </source>
</evidence>
<protein>
    <recommendedName>
        <fullName evidence="8">Sorting nexin-4</fullName>
    </recommendedName>
    <alternativeName>
        <fullName evidence="9">Autophagy-related protein 24</fullName>
    </alternativeName>
</protein>
<dbReference type="GO" id="GO:0000422">
    <property type="term" value="P:autophagy of mitochondrion"/>
    <property type="evidence" value="ECO:0007669"/>
    <property type="project" value="TreeGrafter"/>
</dbReference>
<reference evidence="13" key="2">
    <citation type="submission" date="2021-01" db="EMBL/GenBank/DDBJ databases">
        <authorList>
            <person name="Schikora-Tamarit M.A."/>
        </authorList>
    </citation>
    <scope>NUCLEOTIDE SEQUENCE</scope>
    <source>
        <strain evidence="13">NCAIM Y.01608</strain>
    </source>
</reference>
<dbReference type="PANTHER" id="PTHR45949:SF2">
    <property type="entry name" value="SORTING NEXIN-4"/>
    <property type="match status" value="1"/>
</dbReference>
<dbReference type="GO" id="GO:0005769">
    <property type="term" value="C:early endosome"/>
    <property type="evidence" value="ECO:0007669"/>
    <property type="project" value="TreeGrafter"/>
</dbReference>
<dbReference type="GO" id="GO:0032456">
    <property type="term" value="P:endocytic recycling"/>
    <property type="evidence" value="ECO:0007669"/>
    <property type="project" value="TreeGrafter"/>
</dbReference>
<dbReference type="Gene3D" id="1.20.1270.60">
    <property type="entry name" value="Arfaptin homology (AH) domain/BAR domain"/>
    <property type="match status" value="1"/>
</dbReference>
<gene>
    <name evidence="13" type="ORF">OGATHE_002570</name>
</gene>
<organism evidence="13 14">
    <name type="scientific">Ogataea polymorpha</name>
    <dbReference type="NCBI Taxonomy" id="460523"/>
    <lineage>
        <taxon>Eukaryota</taxon>
        <taxon>Fungi</taxon>
        <taxon>Dikarya</taxon>
        <taxon>Ascomycota</taxon>
        <taxon>Saccharomycotina</taxon>
        <taxon>Pichiomycetes</taxon>
        <taxon>Pichiales</taxon>
        <taxon>Pichiaceae</taxon>
        <taxon>Ogataea</taxon>
    </lineage>
</organism>
<keyword evidence="4" id="KW-0813">Transport</keyword>
<feature type="coiled-coil region" evidence="10">
    <location>
        <begin position="439"/>
        <end position="473"/>
    </location>
</feature>
<dbReference type="Gene3D" id="3.30.1520.10">
    <property type="entry name" value="Phox-like domain"/>
    <property type="match status" value="1"/>
</dbReference>
<reference evidence="13" key="1">
    <citation type="journal article" date="2021" name="Open Biol.">
        <title>Shared evolutionary footprints suggest mitochondrial oxidative damage underlies multiple complex I losses in fungi.</title>
        <authorList>
            <person name="Schikora-Tamarit M.A."/>
            <person name="Marcet-Houben M."/>
            <person name="Nosek J."/>
            <person name="Gabaldon T."/>
        </authorList>
    </citation>
    <scope>NUCLEOTIDE SEQUENCE</scope>
    <source>
        <strain evidence="13">NCAIM Y.01608</strain>
    </source>
</reference>
<evidence type="ECO:0000259" key="12">
    <source>
        <dbReference type="PROSITE" id="PS50195"/>
    </source>
</evidence>
<feature type="compositionally biased region" description="Low complexity" evidence="11">
    <location>
        <begin position="54"/>
        <end position="64"/>
    </location>
</feature>
<dbReference type="PANTHER" id="PTHR45949">
    <property type="entry name" value="SORTING NEXIN-4"/>
    <property type="match status" value="1"/>
</dbReference>
<feature type="domain" description="PX" evidence="12">
    <location>
        <begin position="94"/>
        <end position="216"/>
    </location>
</feature>
<dbReference type="InterPro" id="IPR001683">
    <property type="entry name" value="PX_dom"/>
</dbReference>
<feature type="compositionally biased region" description="Polar residues" evidence="11">
    <location>
        <begin position="38"/>
        <end position="48"/>
    </location>
</feature>
<accession>A0A9P8PCI8</accession>
<evidence type="ECO:0000256" key="6">
    <source>
        <dbReference type="ARBA" id="ARBA00023121"/>
    </source>
</evidence>
<evidence type="ECO:0000256" key="9">
    <source>
        <dbReference type="ARBA" id="ARBA00041273"/>
    </source>
</evidence>
<dbReference type="GO" id="GO:0015031">
    <property type="term" value="P:protein transport"/>
    <property type="evidence" value="ECO:0007669"/>
    <property type="project" value="TreeGrafter"/>
</dbReference>
<dbReference type="GO" id="GO:0035091">
    <property type="term" value="F:phosphatidylinositol binding"/>
    <property type="evidence" value="ECO:0007669"/>
    <property type="project" value="InterPro"/>
</dbReference>
<dbReference type="Pfam" id="PF00787">
    <property type="entry name" value="PX"/>
    <property type="match status" value="1"/>
</dbReference>
<dbReference type="GO" id="GO:0000407">
    <property type="term" value="C:phagophore assembly site"/>
    <property type="evidence" value="ECO:0007669"/>
    <property type="project" value="TreeGrafter"/>
</dbReference>
<evidence type="ECO:0000256" key="3">
    <source>
        <dbReference type="ARBA" id="ARBA00010883"/>
    </source>
</evidence>
<dbReference type="SUPFAM" id="SSF103657">
    <property type="entry name" value="BAR/IMD domain-like"/>
    <property type="match status" value="1"/>
</dbReference>